<keyword evidence="3" id="KW-0560">Oxidoreductase</keyword>
<dbReference type="GO" id="GO:0016491">
    <property type="term" value="F:oxidoreductase activity"/>
    <property type="evidence" value="ECO:0007669"/>
    <property type="project" value="UniProtKB-KW"/>
</dbReference>
<gene>
    <name evidence="4" type="ORF">KHLLAP_LOCUS13321</name>
</gene>
<sequence>MGSLWSQFSTPNPMFTEDDVAPQDSKVFRITGGYSGIGFELAKMLYRKKGRVYIAGRSDQKGQQGIKDIQHSASAEAFKPKEAKLHVLWNNVGVCQPPVGSASKQVIELQLATNCLGPFLFIRYQLLDHAH</sequence>
<dbReference type="PANTHER" id="PTHR24320">
    <property type="entry name" value="RETINOL DEHYDROGENASE"/>
    <property type="match status" value="1"/>
</dbReference>
<comment type="similarity">
    <text evidence="1">Belongs to the short-chain dehydrogenases/reductases (SDR) family.</text>
</comment>
<evidence type="ECO:0000313" key="5">
    <source>
        <dbReference type="Proteomes" id="UP001295740"/>
    </source>
</evidence>
<organism evidence="4 5">
    <name type="scientific">Anthostomella pinea</name>
    <dbReference type="NCBI Taxonomy" id="933095"/>
    <lineage>
        <taxon>Eukaryota</taxon>
        <taxon>Fungi</taxon>
        <taxon>Dikarya</taxon>
        <taxon>Ascomycota</taxon>
        <taxon>Pezizomycotina</taxon>
        <taxon>Sordariomycetes</taxon>
        <taxon>Xylariomycetidae</taxon>
        <taxon>Xylariales</taxon>
        <taxon>Xylariaceae</taxon>
        <taxon>Anthostomella</taxon>
    </lineage>
</organism>
<dbReference type="PANTHER" id="PTHR24320:SF236">
    <property type="entry name" value="SHORT-CHAIN DEHYDROGENASE-RELATED"/>
    <property type="match status" value="1"/>
</dbReference>
<dbReference type="Pfam" id="PF00106">
    <property type="entry name" value="adh_short"/>
    <property type="match status" value="1"/>
</dbReference>
<comment type="caution">
    <text evidence="4">The sequence shown here is derived from an EMBL/GenBank/DDBJ whole genome shotgun (WGS) entry which is preliminary data.</text>
</comment>
<reference evidence="4" key="1">
    <citation type="submission" date="2023-10" db="EMBL/GenBank/DDBJ databases">
        <authorList>
            <person name="Hackl T."/>
        </authorList>
    </citation>
    <scope>NUCLEOTIDE SEQUENCE</scope>
</reference>
<accession>A0AAI8VYN8</accession>
<evidence type="ECO:0000256" key="3">
    <source>
        <dbReference type="ARBA" id="ARBA00023002"/>
    </source>
</evidence>
<dbReference type="InterPro" id="IPR036291">
    <property type="entry name" value="NAD(P)-bd_dom_sf"/>
</dbReference>
<evidence type="ECO:0000256" key="1">
    <source>
        <dbReference type="ARBA" id="ARBA00006484"/>
    </source>
</evidence>
<dbReference type="Gene3D" id="3.40.50.720">
    <property type="entry name" value="NAD(P)-binding Rossmann-like Domain"/>
    <property type="match status" value="1"/>
</dbReference>
<dbReference type="SUPFAM" id="SSF51735">
    <property type="entry name" value="NAD(P)-binding Rossmann-fold domains"/>
    <property type="match status" value="1"/>
</dbReference>
<keyword evidence="2" id="KW-0521">NADP</keyword>
<proteinExistence type="inferred from homology"/>
<evidence type="ECO:0000256" key="2">
    <source>
        <dbReference type="ARBA" id="ARBA00022857"/>
    </source>
</evidence>
<dbReference type="InterPro" id="IPR002347">
    <property type="entry name" value="SDR_fam"/>
</dbReference>
<name>A0AAI8VYN8_9PEZI</name>
<dbReference type="EMBL" id="CAUWAG010000020">
    <property type="protein sequence ID" value="CAJ2512853.1"/>
    <property type="molecule type" value="Genomic_DNA"/>
</dbReference>
<dbReference type="Proteomes" id="UP001295740">
    <property type="component" value="Unassembled WGS sequence"/>
</dbReference>
<keyword evidence="5" id="KW-1185">Reference proteome</keyword>
<protein>
    <submittedName>
        <fullName evidence="4">Uu.00g009720.m01.CDS01</fullName>
    </submittedName>
</protein>
<evidence type="ECO:0000313" key="4">
    <source>
        <dbReference type="EMBL" id="CAJ2512853.1"/>
    </source>
</evidence>
<dbReference type="AlphaFoldDB" id="A0AAI8VYN8"/>